<keyword evidence="5" id="KW-1185">Reference proteome</keyword>
<sequence>MDVTYLIEGILFGLIILLIGLAGGAFFTMATLKSTDEKSATESRIEFGFYGVASLIFAGLLTGIIS</sequence>
<dbReference type="Proteomes" id="UP000029227">
    <property type="component" value="Unassembled WGS sequence"/>
</dbReference>
<reference evidence="2 4" key="1">
    <citation type="journal article" date="2014" name="Genome Announc.">
        <title>Draft Genome Sequences of Two Vibrionaceae Species, Vibrio ponticus C121 and Photobacterium aphoticum C119, Isolated as Coral Reef Microbiota.</title>
        <authorList>
            <person name="Al-saari N."/>
            <person name="Meirelles P.M."/>
            <person name="Mino S."/>
            <person name="Suda W."/>
            <person name="Oshima K."/>
            <person name="Hattori M."/>
            <person name="Ohkuma M."/>
            <person name="Thompson F.L."/>
            <person name="Gomez-Gil B."/>
            <person name="Sawabe T."/>
            <person name="Sawabe T."/>
        </authorList>
    </citation>
    <scope>NUCLEOTIDE SEQUENCE [LARGE SCALE GENOMIC DNA]</scope>
    <source>
        <strain evidence="2 4">JCM 19237</strain>
    </source>
</reference>
<name>A0A090QQ69_9GAMM</name>
<comment type="caution">
    <text evidence="2">The sequence shown here is derived from an EMBL/GenBank/DDBJ whole genome shotgun (WGS) entry which is preliminary data.</text>
</comment>
<evidence type="ECO:0000256" key="1">
    <source>
        <dbReference type="SAM" id="Phobius"/>
    </source>
</evidence>
<dbReference type="OrthoDB" id="5829845at2"/>
<dbReference type="Proteomes" id="UP000036426">
    <property type="component" value="Unassembled WGS sequence"/>
</dbReference>
<evidence type="ECO:0000313" key="3">
    <source>
        <dbReference type="EMBL" id="KLV03076.1"/>
    </source>
</evidence>
<accession>A0A090QQ69</accession>
<keyword evidence="1" id="KW-0472">Membrane</keyword>
<keyword evidence="1" id="KW-1133">Transmembrane helix</keyword>
<feature type="transmembrane region" description="Helical" evidence="1">
    <location>
        <begin position="6"/>
        <end position="27"/>
    </location>
</feature>
<reference evidence="3 5" key="2">
    <citation type="submission" date="2015-05" db="EMBL/GenBank/DDBJ databases">
        <title>Photobacterium galathea sp. nov.</title>
        <authorList>
            <person name="Machado H."/>
            <person name="Gram L."/>
        </authorList>
    </citation>
    <scope>NUCLEOTIDE SEQUENCE [LARGE SCALE GENOMIC DNA]</scope>
    <source>
        <strain evidence="3 5">DSM 25995</strain>
    </source>
</reference>
<gene>
    <name evidence="3" type="ORF">ABT58_00685</name>
    <name evidence="2" type="ORF">JCM19237_4412</name>
</gene>
<dbReference type="PATRIC" id="fig|754436.4.peg.149"/>
<protein>
    <submittedName>
        <fullName evidence="2">Uncharacterized protein</fullName>
    </submittedName>
</protein>
<organism evidence="2 4">
    <name type="scientific">Photobacterium aphoticum</name>
    <dbReference type="NCBI Taxonomy" id="754436"/>
    <lineage>
        <taxon>Bacteria</taxon>
        <taxon>Pseudomonadati</taxon>
        <taxon>Pseudomonadota</taxon>
        <taxon>Gammaproteobacteria</taxon>
        <taxon>Vibrionales</taxon>
        <taxon>Vibrionaceae</taxon>
        <taxon>Photobacterium</taxon>
    </lineage>
</organism>
<proteinExistence type="predicted"/>
<dbReference type="EMBL" id="LDOV01000001">
    <property type="protein sequence ID" value="KLV03076.1"/>
    <property type="molecule type" value="Genomic_DNA"/>
</dbReference>
<evidence type="ECO:0000313" key="5">
    <source>
        <dbReference type="Proteomes" id="UP000036426"/>
    </source>
</evidence>
<keyword evidence="1" id="KW-0812">Transmembrane</keyword>
<dbReference type="AlphaFoldDB" id="A0A090QQ69"/>
<dbReference type="EMBL" id="BBMN01000005">
    <property type="protein sequence ID" value="GAL05046.1"/>
    <property type="molecule type" value="Genomic_DNA"/>
</dbReference>
<evidence type="ECO:0000313" key="2">
    <source>
        <dbReference type="EMBL" id="GAL05046.1"/>
    </source>
</evidence>
<evidence type="ECO:0000313" key="4">
    <source>
        <dbReference type="Proteomes" id="UP000029227"/>
    </source>
</evidence>
<feature type="transmembrane region" description="Helical" evidence="1">
    <location>
        <begin position="47"/>
        <end position="65"/>
    </location>
</feature>
<dbReference type="RefSeq" id="WP_047872421.1">
    <property type="nucleotide sequence ID" value="NZ_BMYC01000011.1"/>
</dbReference>